<protein>
    <submittedName>
        <fullName evidence="1">Uncharacterized protein</fullName>
    </submittedName>
</protein>
<reference evidence="1 2" key="1">
    <citation type="submission" date="2019-02" db="EMBL/GenBank/DDBJ databases">
        <title>The genomic architecture of introgression among sibling species of bacteria.</title>
        <authorList>
            <person name="Cavassim M.I.A."/>
            <person name="Moeskjaer S."/>
            <person name="Moslemi C."/>
            <person name="Fields B."/>
            <person name="Bachmann A."/>
            <person name="Vilhjalmsson B."/>
            <person name="Schierup M.H."/>
            <person name="Young J.P.W."/>
            <person name="Andersen S.U."/>
        </authorList>
    </citation>
    <scope>NUCLEOTIDE SEQUENCE [LARGE SCALE GENOMIC DNA]</scope>
    <source>
        <strain evidence="1 2">SM145A</strain>
    </source>
</reference>
<proteinExistence type="predicted"/>
<evidence type="ECO:0000313" key="2">
    <source>
        <dbReference type="Proteomes" id="UP000293652"/>
    </source>
</evidence>
<sequence length="63" mass="7004">MSVGSILHHTTIASCPNPVMIAIGAFRRRLLPALANQYLLLADFLKFLIEFAARGWFSATQRS</sequence>
<dbReference type="Proteomes" id="UP000293652">
    <property type="component" value="Unassembled WGS sequence"/>
</dbReference>
<dbReference type="EMBL" id="SIPC01000001">
    <property type="protein sequence ID" value="TAX72581.1"/>
    <property type="molecule type" value="Genomic_DNA"/>
</dbReference>
<gene>
    <name evidence="1" type="ORF">ELI03_12905</name>
</gene>
<name>A0A4Q8XZU8_RHILE</name>
<comment type="caution">
    <text evidence="1">The sequence shown here is derived from an EMBL/GenBank/DDBJ whole genome shotgun (WGS) entry which is preliminary data.</text>
</comment>
<organism evidence="1 2">
    <name type="scientific">Rhizobium leguminosarum</name>
    <dbReference type="NCBI Taxonomy" id="384"/>
    <lineage>
        <taxon>Bacteria</taxon>
        <taxon>Pseudomonadati</taxon>
        <taxon>Pseudomonadota</taxon>
        <taxon>Alphaproteobacteria</taxon>
        <taxon>Hyphomicrobiales</taxon>
        <taxon>Rhizobiaceae</taxon>
        <taxon>Rhizobium/Agrobacterium group</taxon>
        <taxon>Rhizobium</taxon>
    </lineage>
</organism>
<dbReference type="RefSeq" id="WP_130694934.1">
    <property type="nucleotide sequence ID" value="NZ_SIOG01000001.1"/>
</dbReference>
<evidence type="ECO:0000313" key="1">
    <source>
        <dbReference type="EMBL" id="TAX72581.1"/>
    </source>
</evidence>
<dbReference type="AlphaFoldDB" id="A0A4Q8XZU8"/>
<accession>A0A4Q8XZU8</accession>